<dbReference type="InterPro" id="IPR031311">
    <property type="entry name" value="CHIT_BIND_RR_consensus"/>
</dbReference>
<evidence type="ECO:0000313" key="1">
    <source>
        <dbReference type="EnsemblMetazoa" id="PPAI008220-PA"/>
    </source>
</evidence>
<dbReference type="VEuPathDB" id="VectorBase:PPAI008220"/>
<dbReference type="EMBL" id="AJVK01063966">
    <property type="status" value="NOT_ANNOTATED_CDS"/>
    <property type="molecule type" value="Genomic_DNA"/>
</dbReference>
<dbReference type="Pfam" id="PF00379">
    <property type="entry name" value="Chitin_bind_4"/>
    <property type="match status" value="1"/>
</dbReference>
<sequence length="128" mass="14478">MQFFKSAFCLIVIVAAVAAYPGHAESYANHNSHHHGGDYHHEEEHYHAPSPYKYEYGVKDFHTGDNKDAWEHSDGHVVKGAYSFQEADGTKRIVEYTADKINGFNAVVKRVGHADHPYGHHHHHEGGY</sequence>
<dbReference type="GO" id="GO:0005615">
    <property type="term" value="C:extracellular space"/>
    <property type="evidence" value="ECO:0007669"/>
    <property type="project" value="TreeGrafter"/>
</dbReference>
<name>A0A1B0EYM1_PHLPP</name>
<proteinExistence type="predicted"/>
<dbReference type="KEGG" id="ppap:129798671"/>
<dbReference type="PANTHER" id="PTHR12236">
    <property type="entry name" value="STRUCTURAL CONTITUENT OF CUTICLE"/>
    <property type="match status" value="1"/>
</dbReference>
<dbReference type="RefSeq" id="XP_055697916.1">
    <property type="nucleotide sequence ID" value="XM_055841941.1"/>
</dbReference>
<dbReference type="EnsemblMetazoa" id="PPAI008220-RA">
    <property type="protein sequence ID" value="PPAI008220-PA"/>
    <property type="gene ID" value="PPAI008220"/>
</dbReference>
<evidence type="ECO:0000313" key="2">
    <source>
        <dbReference type="Proteomes" id="UP000092462"/>
    </source>
</evidence>
<dbReference type="PRINTS" id="PR00947">
    <property type="entry name" value="CUTICLE"/>
</dbReference>
<protein>
    <submittedName>
        <fullName evidence="1">Uncharacterized protein</fullName>
    </submittedName>
</protein>
<dbReference type="GO" id="GO:0031012">
    <property type="term" value="C:extracellular matrix"/>
    <property type="evidence" value="ECO:0007669"/>
    <property type="project" value="TreeGrafter"/>
</dbReference>
<dbReference type="OrthoDB" id="6382835at2759"/>
<dbReference type="Proteomes" id="UP000092462">
    <property type="component" value="Unassembled WGS sequence"/>
</dbReference>
<dbReference type="InterPro" id="IPR051217">
    <property type="entry name" value="Insect_Cuticle_Struc_Prot"/>
</dbReference>
<dbReference type="InterPro" id="IPR000618">
    <property type="entry name" value="Insect_cuticle"/>
</dbReference>
<organism evidence="1 2">
    <name type="scientific">Phlebotomus papatasi</name>
    <name type="common">Sandfly</name>
    <dbReference type="NCBI Taxonomy" id="29031"/>
    <lineage>
        <taxon>Eukaryota</taxon>
        <taxon>Metazoa</taxon>
        <taxon>Ecdysozoa</taxon>
        <taxon>Arthropoda</taxon>
        <taxon>Hexapoda</taxon>
        <taxon>Insecta</taxon>
        <taxon>Pterygota</taxon>
        <taxon>Neoptera</taxon>
        <taxon>Endopterygota</taxon>
        <taxon>Diptera</taxon>
        <taxon>Nematocera</taxon>
        <taxon>Psychodoidea</taxon>
        <taxon>Psychodidae</taxon>
        <taxon>Phlebotomus</taxon>
        <taxon>Phlebotomus</taxon>
    </lineage>
</organism>
<reference evidence="1" key="1">
    <citation type="submission" date="2022-08" db="UniProtKB">
        <authorList>
            <consortium name="EnsemblMetazoa"/>
        </authorList>
    </citation>
    <scope>IDENTIFICATION</scope>
    <source>
        <strain evidence="1">Israel</strain>
    </source>
</reference>
<dbReference type="PANTHER" id="PTHR12236:SF76">
    <property type="entry name" value="ADULT-SPECIFIC CUTICULAR PROTEIN ACP-20-LIKE PROTEIN"/>
    <property type="match status" value="1"/>
</dbReference>
<dbReference type="GeneID" id="129798671"/>
<dbReference type="PROSITE" id="PS51155">
    <property type="entry name" value="CHIT_BIND_RR_2"/>
    <property type="match status" value="1"/>
</dbReference>
<dbReference type="PROSITE" id="PS00233">
    <property type="entry name" value="CHIT_BIND_RR_1"/>
    <property type="match status" value="1"/>
</dbReference>
<keyword evidence="2" id="KW-1185">Reference proteome</keyword>
<accession>A0A1B0EYM1</accession>
<dbReference type="AlphaFoldDB" id="A0A1B0EYM1"/>
<dbReference type="GO" id="GO:0042302">
    <property type="term" value="F:structural constituent of cuticle"/>
    <property type="evidence" value="ECO:0007669"/>
    <property type="project" value="UniProtKB-UniRule"/>
</dbReference>
<dbReference type="VEuPathDB" id="VectorBase:PPAPM1_006771"/>